<dbReference type="SMART" id="SM00382">
    <property type="entry name" value="AAA"/>
    <property type="match status" value="1"/>
</dbReference>
<dbReference type="InterPro" id="IPR027417">
    <property type="entry name" value="P-loop_NTPase"/>
</dbReference>
<dbReference type="SUPFAM" id="SSF52540">
    <property type="entry name" value="P-loop containing nucleoside triphosphate hydrolases"/>
    <property type="match status" value="2"/>
</dbReference>
<comment type="caution">
    <text evidence="10">The sequence shown here is derived from an EMBL/GenBank/DDBJ whole genome shotgun (WGS) entry which is preliminary data.</text>
</comment>
<feature type="compositionally biased region" description="Pro residues" evidence="8">
    <location>
        <begin position="1306"/>
        <end position="1315"/>
    </location>
</feature>
<dbReference type="Pfam" id="PF17862">
    <property type="entry name" value="AAA_lid_3"/>
    <property type="match status" value="1"/>
</dbReference>
<dbReference type="InterPro" id="IPR045199">
    <property type="entry name" value="ATAD2-like"/>
</dbReference>
<evidence type="ECO:0000256" key="5">
    <source>
        <dbReference type="ARBA" id="ARBA00022840"/>
    </source>
</evidence>
<organism evidence="10 11">
    <name type="scientific">Collybia nuda</name>
    <dbReference type="NCBI Taxonomy" id="64659"/>
    <lineage>
        <taxon>Eukaryota</taxon>
        <taxon>Fungi</taxon>
        <taxon>Dikarya</taxon>
        <taxon>Basidiomycota</taxon>
        <taxon>Agaricomycotina</taxon>
        <taxon>Agaricomycetes</taxon>
        <taxon>Agaricomycetidae</taxon>
        <taxon>Agaricales</taxon>
        <taxon>Tricholomatineae</taxon>
        <taxon>Clitocybaceae</taxon>
        <taxon>Collybia</taxon>
    </lineage>
</organism>
<dbReference type="GO" id="GO:0016887">
    <property type="term" value="F:ATP hydrolysis activity"/>
    <property type="evidence" value="ECO:0007669"/>
    <property type="project" value="InterPro"/>
</dbReference>
<comment type="similarity">
    <text evidence="2">Belongs to the AAA ATPase family.</text>
</comment>
<dbReference type="Pfam" id="PF00004">
    <property type="entry name" value="AAA"/>
    <property type="match status" value="1"/>
</dbReference>
<dbReference type="InterPro" id="IPR003959">
    <property type="entry name" value="ATPase_AAA_core"/>
</dbReference>
<keyword evidence="5" id="KW-0067">ATP-binding</keyword>
<feature type="region of interest" description="Disordered" evidence="8">
    <location>
        <begin position="1"/>
        <end position="264"/>
    </location>
</feature>
<name>A0A9P5Y274_9AGAR</name>
<dbReference type="PROSITE" id="PS00674">
    <property type="entry name" value="AAA"/>
    <property type="match status" value="1"/>
</dbReference>
<keyword evidence="7" id="KW-0539">Nucleus</keyword>
<evidence type="ECO:0000256" key="7">
    <source>
        <dbReference type="ARBA" id="ARBA00023242"/>
    </source>
</evidence>
<evidence type="ECO:0000256" key="8">
    <source>
        <dbReference type="SAM" id="MobiDB-lite"/>
    </source>
</evidence>
<evidence type="ECO:0000256" key="6">
    <source>
        <dbReference type="ARBA" id="ARBA00023117"/>
    </source>
</evidence>
<protein>
    <recommendedName>
        <fullName evidence="9">AAA+ ATPase domain-containing protein</fullName>
    </recommendedName>
</protein>
<dbReference type="Proteomes" id="UP000807353">
    <property type="component" value="Unassembled WGS sequence"/>
</dbReference>
<dbReference type="GO" id="GO:0042393">
    <property type="term" value="F:histone binding"/>
    <property type="evidence" value="ECO:0007669"/>
    <property type="project" value="TreeGrafter"/>
</dbReference>
<feature type="compositionally biased region" description="Basic and acidic residues" evidence="8">
    <location>
        <begin position="1162"/>
        <end position="1185"/>
    </location>
</feature>
<evidence type="ECO:0000256" key="1">
    <source>
        <dbReference type="ARBA" id="ARBA00004123"/>
    </source>
</evidence>
<feature type="compositionally biased region" description="Acidic residues" evidence="8">
    <location>
        <begin position="104"/>
        <end position="117"/>
    </location>
</feature>
<keyword evidence="3" id="KW-0547">Nucleotide-binding</keyword>
<dbReference type="Gene3D" id="3.40.50.300">
    <property type="entry name" value="P-loop containing nucleotide triphosphate hydrolases"/>
    <property type="match status" value="1"/>
</dbReference>
<dbReference type="GO" id="GO:0005634">
    <property type="term" value="C:nucleus"/>
    <property type="evidence" value="ECO:0007669"/>
    <property type="project" value="UniProtKB-SubCell"/>
</dbReference>
<dbReference type="EMBL" id="MU150291">
    <property type="protein sequence ID" value="KAF9460963.1"/>
    <property type="molecule type" value="Genomic_DNA"/>
</dbReference>
<dbReference type="GO" id="GO:0005524">
    <property type="term" value="F:ATP binding"/>
    <property type="evidence" value="ECO:0007669"/>
    <property type="project" value="UniProtKB-KW"/>
</dbReference>
<accession>A0A9P5Y274</accession>
<dbReference type="GO" id="GO:0006334">
    <property type="term" value="P:nucleosome assembly"/>
    <property type="evidence" value="ECO:0007669"/>
    <property type="project" value="TreeGrafter"/>
</dbReference>
<dbReference type="PANTHER" id="PTHR23069">
    <property type="entry name" value="AAA DOMAIN-CONTAINING"/>
    <property type="match status" value="1"/>
</dbReference>
<evidence type="ECO:0000256" key="3">
    <source>
        <dbReference type="ARBA" id="ARBA00022741"/>
    </source>
</evidence>
<feature type="compositionally biased region" description="Acidic residues" evidence="8">
    <location>
        <begin position="246"/>
        <end position="260"/>
    </location>
</feature>
<comment type="subcellular location">
    <subcellularLocation>
        <location evidence="1">Nucleus</location>
    </subcellularLocation>
</comment>
<dbReference type="InterPro" id="IPR003593">
    <property type="entry name" value="AAA+_ATPase"/>
</dbReference>
<dbReference type="FunFam" id="3.40.50.300:FF:000061">
    <property type="entry name" value="ATPase family, AAA domain-containing 2"/>
    <property type="match status" value="1"/>
</dbReference>
<dbReference type="GO" id="GO:0045815">
    <property type="term" value="P:transcription initiation-coupled chromatin remodeling"/>
    <property type="evidence" value="ECO:0007669"/>
    <property type="project" value="TreeGrafter"/>
</dbReference>
<dbReference type="Gene3D" id="1.20.920.10">
    <property type="entry name" value="Bromodomain-like"/>
    <property type="match status" value="1"/>
</dbReference>
<dbReference type="InterPro" id="IPR036427">
    <property type="entry name" value="Bromodomain-like_sf"/>
</dbReference>
<evidence type="ECO:0000259" key="9">
    <source>
        <dbReference type="SMART" id="SM00382"/>
    </source>
</evidence>
<feature type="region of interest" description="Disordered" evidence="8">
    <location>
        <begin position="1298"/>
        <end position="1324"/>
    </location>
</feature>
<feature type="compositionally biased region" description="Basic residues" evidence="8">
    <location>
        <begin position="174"/>
        <end position="183"/>
    </location>
</feature>
<feature type="compositionally biased region" description="Polar residues" evidence="8">
    <location>
        <begin position="190"/>
        <end position="201"/>
    </location>
</feature>
<feature type="compositionally biased region" description="Basic and acidic residues" evidence="8">
    <location>
        <begin position="1102"/>
        <end position="1115"/>
    </location>
</feature>
<dbReference type="InterPro" id="IPR003960">
    <property type="entry name" value="ATPase_AAA_CS"/>
</dbReference>
<dbReference type="GO" id="GO:0006337">
    <property type="term" value="P:nucleosome disassembly"/>
    <property type="evidence" value="ECO:0007669"/>
    <property type="project" value="TreeGrafter"/>
</dbReference>
<keyword evidence="4" id="KW-0378">Hydrolase</keyword>
<feature type="region of interest" description="Disordered" evidence="8">
    <location>
        <begin position="1095"/>
        <end position="1185"/>
    </location>
</feature>
<keyword evidence="6" id="KW-0103">Bromodomain</keyword>
<evidence type="ECO:0000313" key="10">
    <source>
        <dbReference type="EMBL" id="KAF9460963.1"/>
    </source>
</evidence>
<evidence type="ECO:0000256" key="2">
    <source>
        <dbReference type="ARBA" id="ARBA00006914"/>
    </source>
</evidence>
<sequence length="1398" mass="154992">MNNNYSAYPPLYSQPSFNFGPLPEAKEPKHTIIIPSMAAGLRRSGRHRTASESGGPSGSEYHGSEKSMELPPADDGMEESEPPIVYELTRRGRKIQKKKYTESNSEDDGIPPEDLFNDDSPAKRNSRHSHDADDDDDDGQGIRRYPRRTRSAQLAGFIVSDEEDKVNANGRYPIRNRNKKQPARQRAPNGASTQPRSNEPSQRSRRLLRRNAARDSHEEDYVDNTSSGASADDGSIDDAPHTSSDLEPEPEPEPEPEEEGDGKPYALRQRQRINYHLKRWPSLLPSPLAAAMGGMASKGRGLGWSATGAELGRWMGMNGDDSDSDHPTRTPRKPFGAVGGFGAVAGAGAGAMLPGDLAAGGTPSNLGKIGDSALADADPLGVNVNVTFDEVGGLDDHIHSLKEMTLLPLLYPEVFQRFNVTPPRGVLFHGPPGTGKTLLARALAASCRSNGKQISFFMRKGADCLSKWVGEAERQLRLLFEEARSCQPSIIFFDEIDGLAPVRSSKQDQIHASIVSTLLALMDGMDGRGQVIVIGATNRPDAIDPALRRPGRFDREFYFGLPGLEAREKILGIMTKGWEGWGESEGPAGKERLNGLAKLTKGYGGADLRALCTEAALNAVQRRYPQIYQSNDRLLLKPETIGVGLRDFMISIKKLVPSSARSSSSVATPLPTQFVPLLADTLEQVKTVIGRVMPIEKKLTALEEAQFEDDDGEEGALEREMFMQSMQTLRVYRPRVVLHGQIGMGQGYVGAAALHHLEGYHIQSLELGTLMSDSTRTVEAAIVQLFVEAKRHQPSVIYIPSLIGWCATVSETSRSTVRAMLDTLAPTDPILLLAIVDGIFSELPQDVRAWFGPSKDNRIELSPPLIDQRVAFFESLIKDIRRPPNHFSDGVRRKKRVLEELPIAPPLEPRQPTAAELAVQEENDQRVVTLLKYRLGPILTELKRKFKRFTKRATEEYNFDDEILPVPIEPAPLPVEQPMVNGVIEITEGEQIVEQPAVNGLPNGVVHLQQAVIQLPPLYDMDLERMHTELYRGRYLTPQDFLDDVGKMVHNAQVRSHEDSDRSYKAQAMFTATQVSIQEFDPQFRMECERMAVRERKRREERKKAREKELDEEAHAQNGQAPGARRSARNNGQQPELSITDPVQLERRLKRQRSNEAASDAHASEEEKGESRDAKRTKMIVDGDDRDPLDIVDPFTPLRPSGVRFAPIVEPMQSLVEHPLPNNTDTQMVIDVNPPVGRGFNQDLLNPASPTDTRNDIMPNMPSPLPTINGMQSQPAVPIIDQSSPFFLSHIMAPVPIKSRSHTPALPSPPKPPSPEAEKAPSPAPMIIERTPTPLPDFHLDEDLVTSLQRKLQLEQLRATCLGAVWRHRTDWDRDGLVRELQSVVEEFVSEFTSTMTP</sequence>
<dbReference type="SUPFAM" id="SSF47370">
    <property type="entry name" value="Bromodomain"/>
    <property type="match status" value="1"/>
</dbReference>
<evidence type="ECO:0000313" key="11">
    <source>
        <dbReference type="Proteomes" id="UP000807353"/>
    </source>
</evidence>
<proteinExistence type="inferred from homology"/>
<dbReference type="Gene3D" id="1.10.8.60">
    <property type="match status" value="1"/>
</dbReference>
<gene>
    <name evidence="10" type="ORF">BDZ94DRAFT_1290924</name>
</gene>
<feature type="domain" description="AAA+ ATPase" evidence="9">
    <location>
        <begin position="422"/>
        <end position="563"/>
    </location>
</feature>
<dbReference type="OrthoDB" id="5421at2759"/>
<keyword evidence="11" id="KW-1185">Reference proteome</keyword>
<evidence type="ECO:0000256" key="4">
    <source>
        <dbReference type="ARBA" id="ARBA00022801"/>
    </source>
</evidence>
<dbReference type="GO" id="GO:0003682">
    <property type="term" value="F:chromatin binding"/>
    <property type="evidence" value="ECO:0007669"/>
    <property type="project" value="TreeGrafter"/>
</dbReference>
<dbReference type="InterPro" id="IPR041569">
    <property type="entry name" value="AAA_lid_3"/>
</dbReference>
<reference evidence="10" key="1">
    <citation type="submission" date="2020-11" db="EMBL/GenBank/DDBJ databases">
        <authorList>
            <consortium name="DOE Joint Genome Institute"/>
            <person name="Ahrendt S."/>
            <person name="Riley R."/>
            <person name="Andreopoulos W."/>
            <person name="Labutti K."/>
            <person name="Pangilinan J."/>
            <person name="Ruiz-Duenas F.J."/>
            <person name="Barrasa J.M."/>
            <person name="Sanchez-Garcia M."/>
            <person name="Camarero S."/>
            <person name="Miyauchi S."/>
            <person name="Serrano A."/>
            <person name="Linde D."/>
            <person name="Babiker R."/>
            <person name="Drula E."/>
            <person name="Ayuso-Fernandez I."/>
            <person name="Pacheco R."/>
            <person name="Padilla G."/>
            <person name="Ferreira P."/>
            <person name="Barriuso J."/>
            <person name="Kellner H."/>
            <person name="Castanera R."/>
            <person name="Alfaro M."/>
            <person name="Ramirez L."/>
            <person name="Pisabarro A.G."/>
            <person name="Kuo A."/>
            <person name="Tritt A."/>
            <person name="Lipzen A."/>
            <person name="He G."/>
            <person name="Yan M."/>
            <person name="Ng V."/>
            <person name="Cullen D."/>
            <person name="Martin F."/>
            <person name="Rosso M.-N."/>
            <person name="Henrissat B."/>
            <person name="Hibbett D."/>
            <person name="Martinez A.T."/>
            <person name="Grigoriev I.V."/>
        </authorList>
    </citation>
    <scope>NUCLEOTIDE SEQUENCE</scope>
    <source>
        <strain evidence="10">CBS 247.69</strain>
    </source>
</reference>
<dbReference type="FunFam" id="3.40.50.300:FF:001218">
    <property type="entry name" value="AAA family ATPase, putative"/>
    <property type="match status" value="1"/>
</dbReference>
<dbReference type="PANTHER" id="PTHR23069:SF0">
    <property type="entry name" value="TAT-BINDING HOMOLOG 7"/>
    <property type="match status" value="1"/>
</dbReference>